<feature type="transmembrane region" description="Helical" evidence="1">
    <location>
        <begin position="12"/>
        <end position="37"/>
    </location>
</feature>
<dbReference type="EMBL" id="CP025057">
    <property type="protein sequence ID" value="AUB31142.1"/>
    <property type="molecule type" value="Genomic_DNA"/>
</dbReference>
<sequence>MTKTSKGLGVAGSIVMIVTTAIASIITILAGFTLIAAGGSTNIAAGTIAVIISIIIMAITLIFPIIILVFLTSKNKSNKKILAAGIISIVIAGLSLLGAFAGSIYLINFFFILLELILKFQI</sequence>
<proteinExistence type="predicted"/>
<organism evidence="2 3">
    <name type="scientific">Spiroplasma floricola 23-6</name>
    <dbReference type="NCBI Taxonomy" id="1336749"/>
    <lineage>
        <taxon>Bacteria</taxon>
        <taxon>Bacillati</taxon>
        <taxon>Mycoplasmatota</taxon>
        <taxon>Mollicutes</taxon>
        <taxon>Entomoplasmatales</taxon>
        <taxon>Spiroplasmataceae</taxon>
        <taxon>Spiroplasma</taxon>
    </lineage>
</organism>
<keyword evidence="3" id="KW-1185">Reference proteome</keyword>
<protein>
    <submittedName>
        <fullName evidence="2">Uncharacterized protein</fullName>
    </submittedName>
</protein>
<dbReference type="AlphaFoldDB" id="A0A2K8SCH1"/>
<keyword evidence="1" id="KW-1133">Transmembrane helix</keyword>
<name>A0A2K8SCH1_9MOLU</name>
<evidence type="ECO:0000256" key="1">
    <source>
        <dbReference type="SAM" id="Phobius"/>
    </source>
</evidence>
<evidence type="ECO:0000313" key="3">
    <source>
        <dbReference type="Proteomes" id="UP000231823"/>
    </source>
</evidence>
<evidence type="ECO:0000313" key="2">
    <source>
        <dbReference type="EMBL" id="AUB31142.1"/>
    </source>
</evidence>
<dbReference type="KEGG" id="sfz:SFLOR_v1c00810"/>
<reference evidence="2 3" key="1">
    <citation type="submission" date="2017-12" db="EMBL/GenBank/DDBJ databases">
        <title>Complete genome sequence of Spiroplasma floricola 23-6 (ATCC 29989).</title>
        <authorList>
            <person name="Tsai Y.-M."/>
            <person name="Wu P.-S."/>
            <person name="Lo W.-S."/>
            <person name="Kuo C.-H."/>
        </authorList>
    </citation>
    <scope>NUCLEOTIDE SEQUENCE [LARGE SCALE GENOMIC DNA]</scope>
    <source>
        <strain evidence="2 3">23-6</strain>
    </source>
</reference>
<feature type="transmembrane region" description="Helical" evidence="1">
    <location>
        <begin position="43"/>
        <end position="69"/>
    </location>
</feature>
<dbReference type="RefSeq" id="WP_100916135.1">
    <property type="nucleotide sequence ID" value="NZ_CP025057.1"/>
</dbReference>
<accession>A0A2K8SCH1</accession>
<dbReference type="Proteomes" id="UP000231823">
    <property type="component" value="Chromosome"/>
</dbReference>
<keyword evidence="1" id="KW-0812">Transmembrane</keyword>
<feature type="transmembrane region" description="Helical" evidence="1">
    <location>
        <begin position="81"/>
        <end position="114"/>
    </location>
</feature>
<gene>
    <name evidence="2" type="ORF">SFLOR_v1c00810</name>
</gene>
<keyword evidence="1" id="KW-0472">Membrane</keyword>